<evidence type="ECO:0000256" key="1">
    <source>
        <dbReference type="ARBA" id="ARBA00005125"/>
    </source>
</evidence>
<organism evidence="4">
    <name type="scientific">Vibrio parahaemolyticus</name>
    <dbReference type="NCBI Taxonomy" id="670"/>
    <lineage>
        <taxon>Bacteria</taxon>
        <taxon>Pseudomonadati</taxon>
        <taxon>Pseudomonadota</taxon>
        <taxon>Gammaproteobacteria</taxon>
        <taxon>Vibrionales</taxon>
        <taxon>Vibrionaceae</taxon>
        <taxon>Vibrio</taxon>
    </lineage>
</organism>
<dbReference type="GO" id="GO:0008460">
    <property type="term" value="F:dTDP-glucose 4,6-dehydratase activity"/>
    <property type="evidence" value="ECO:0007669"/>
    <property type="project" value="UniProtKB-EC"/>
</dbReference>
<comment type="similarity">
    <text evidence="2">Belongs to the NAD(P)-dependent epimerase/dehydratase family.</text>
</comment>
<dbReference type="InterPro" id="IPR001509">
    <property type="entry name" value="Epimerase_deHydtase"/>
</dbReference>
<dbReference type="PANTHER" id="PTHR43000">
    <property type="entry name" value="DTDP-D-GLUCOSE 4,6-DEHYDRATASE-RELATED"/>
    <property type="match status" value="1"/>
</dbReference>
<reference evidence="4" key="1">
    <citation type="submission" date="2020-08" db="EMBL/GenBank/DDBJ databases">
        <title>Genetic structure, function and evolution of capsule biosynthesis loci in Vibrio parahaemolyticus.</title>
        <authorList>
            <person name="Li L."/>
            <person name="Bian S."/>
        </authorList>
    </citation>
    <scope>NUCLEOTIDE SEQUENCE</scope>
    <source>
        <strain evidence="4">VP5</strain>
    </source>
</reference>
<feature type="domain" description="NAD-dependent epimerase/dehydratase" evidence="3">
    <location>
        <begin position="4"/>
        <end position="219"/>
    </location>
</feature>
<name>A0A7M1WCE4_VIBPH</name>
<dbReference type="EC" id="4.2.1.46" evidence="4"/>
<dbReference type="Pfam" id="PF01370">
    <property type="entry name" value="Epimerase"/>
    <property type="match status" value="1"/>
</dbReference>
<dbReference type="Gene3D" id="3.40.50.720">
    <property type="entry name" value="NAD(P)-binding Rossmann-like Domain"/>
    <property type="match status" value="1"/>
</dbReference>
<gene>
    <name evidence="4" type="primary">strE</name>
    <name evidence="4" type="ORF">VP5_00012</name>
</gene>
<dbReference type="AlphaFoldDB" id="A0A7M1WCE4"/>
<proteinExistence type="inferred from homology"/>
<evidence type="ECO:0000313" key="4">
    <source>
        <dbReference type="EMBL" id="QOS24730.1"/>
    </source>
</evidence>
<dbReference type="SUPFAM" id="SSF51735">
    <property type="entry name" value="NAD(P)-binding Rossmann-fold domains"/>
    <property type="match status" value="1"/>
</dbReference>
<evidence type="ECO:0000256" key="2">
    <source>
        <dbReference type="ARBA" id="ARBA00007637"/>
    </source>
</evidence>
<dbReference type="EMBL" id="MT898276">
    <property type="protein sequence ID" value="QOS24730.1"/>
    <property type="molecule type" value="Genomic_DNA"/>
</dbReference>
<comment type="pathway">
    <text evidence="1">Bacterial outer membrane biogenesis; LPS O-antigen biosynthesis.</text>
</comment>
<sequence>MKNILITGCNGMLGRRFIELYSSDFNITALGRNEVTYPVDNVNYKISDYSSDSLNEFFLKQDVVIHLAASRLYKGNDCYKENTFLDAKVFQAAELSNVPHIIFASTRGVYGGKGPWKEVDAISPDNSYSFGKAQSELLAQYYSKIKGQRITTLRLAQILSDREYEGSLLRTFFDQAAEGINLNCTVSGIFREYIYLDDAVSAIKTVIDSDTFGGIYNLGNGESLSIKAIAEIIAETYGVIVQEPVKLKKLDELSLMDSSLFRSKFKWSPKYTFKEAVIHMAKTRKSDV</sequence>
<accession>A0A7M1WCE4</accession>
<dbReference type="RefSeq" id="WP_258493272.1">
    <property type="nucleotide sequence ID" value="NZ_JANFTT010000015.1"/>
</dbReference>
<dbReference type="InterPro" id="IPR036291">
    <property type="entry name" value="NAD(P)-bd_dom_sf"/>
</dbReference>
<keyword evidence="4" id="KW-0456">Lyase</keyword>
<evidence type="ECO:0000259" key="3">
    <source>
        <dbReference type="Pfam" id="PF01370"/>
    </source>
</evidence>
<protein>
    <submittedName>
        <fullName evidence="4">dTDP-glucose 4,6-dehydratase</fullName>
        <ecNumber evidence="4">4.2.1.46</ecNumber>
    </submittedName>
</protein>